<feature type="chain" id="PRO_5030836236" evidence="2">
    <location>
        <begin position="24"/>
        <end position="469"/>
    </location>
</feature>
<organism evidence="5 6">
    <name type="scientific">Catenibacillus scindens</name>
    <dbReference type="NCBI Taxonomy" id="673271"/>
    <lineage>
        <taxon>Bacteria</taxon>
        <taxon>Bacillati</taxon>
        <taxon>Bacillota</taxon>
        <taxon>Clostridia</taxon>
        <taxon>Lachnospirales</taxon>
        <taxon>Lachnospiraceae</taxon>
        <taxon>Catenibacillus</taxon>
    </lineage>
</organism>
<dbReference type="AlphaFoldDB" id="A0A7W8HBS1"/>
<feature type="domain" description="DUF4214" evidence="4">
    <location>
        <begin position="131"/>
        <end position="184"/>
    </location>
</feature>
<feature type="compositionally biased region" description="Low complexity" evidence="1">
    <location>
        <begin position="34"/>
        <end position="47"/>
    </location>
</feature>
<keyword evidence="2" id="KW-0732">Signal</keyword>
<dbReference type="InterPro" id="IPR002931">
    <property type="entry name" value="Transglutaminase-like"/>
</dbReference>
<feature type="domain" description="DUF4214" evidence="4">
    <location>
        <begin position="251"/>
        <end position="312"/>
    </location>
</feature>
<evidence type="ECO:0000256" key="1">
    <source>
        <dbReference type="SAM" id="MobiDB-lite"/>
    </source>
</evidence>
<evidence type="ECO:0000313" key="6">
    <source>
        <dbReference type="Proteomes" id="UP000543642"/>
    </source>
</evidence>
<evidence type="ECO:0000259" key="4">
    <source>
        <dbReference type="Pfam" id="PF13946"/>
    </source>
</evidence>
<feature type="compositionally biased region" description="Basic and acidic residues" evidence="1">
    <location>
        <begin position="49"/>
        <end position="66"/>
    </location>
</feature>
<protein>
    <submittedName>
        <fullName evidence="5">Stringent starvation protein B</fullName>
    </submittedName>
</protein>
<dbReference type="Pfam" id="PF01841">
    <property type="entry name" value="Transglut_core"/>
    <property type="match status" value="1"/>
</dbReference>
<dbReference type="InterPro" id="IPR025282">
    <property type="entry name" value="DUF4214"/>
</dbReference>
<evidence type="ECO:0000256" key="2">
    <source>
        <dbReference type="SAM" id="SignalP"/>
    </source>
</evidence>
<dbReference type="Proteomes" id="UP000543642">
    <property type="component" value="Unassembled WGS sequence"/>
</dbReference>
<evidence type="ECO:0000313" key="5">
    <source>
        <dbReference type="EMBL" id="MBB5264792.1"/>
    </source>
</evidence>
<feature type="signal peptide" evidence="2">
    <location>
        <begin position="1"/>
        <end position="23"/>
    </location>
</feature>
<dbReference type="Pfam" id="PF13946">
    <property type="entry name" value="DUF4214"/>
    <property type="match status" value="2"/>
</dbReference>
<evidence type="ECO:0000259" key="3">
    <source>
        <dbReference type="Pfam" id="PF01841"/>
    </source>
</evidence>
<comment type="caution">
    <text evidence="5">The sequence shown here is derived from an EMBL/GenBank/DDBJ whole genome shotgun (WGS) entry which is preliminary data.</text>
</comment>
<dbReference type="InterPro" id="IPR038255">
    <property type="entry name" value="PBS_linker_sf"/>
</dbReference>
<keyword evidence="6" id="KW-1185">Reference proteome</keyword>
<feature type="domain" description="Transglutaminase-like" evidence="3">
    <location>
        <begin position="335"/>
        <end position="437"/>
    </location>
</feature>
<gene>
    <name evidence="5" type="ORF">HNP82_001920</name>
</gene>
<reference evidence="5 6" key="1">
    <citation type="submission" date="2020-08" db="EMBL/GenBank/DDBJ databases">
        <title>Genomic Encyclopedia of Type Strains, Phase IV (KMG-IV): sequencing the most valuable type-strain genomes for metagenomic binning, comparative biology and taxonomic classification.</title>
        <authorList>
            <person name="Goeker M."/>
        </authorList>
    </citation>
    <scope>NUCLEOTIDE SEQUENCE [LARGE SCALE GENOMIC DNA]</scope>
    <source>
        <strain evidence="5 6">DSM 106146</strain>
    </source>
</reference>
<dbReference type="InterPro" id="IPR038765">
    <property type="entry name" value="Papain-like_cys_pep_sf"/>
</dbReference>
<dbReference type="Gene3D" id="1.10.3130.20">
    <property type="entry name" value="Phycobilisome linker domain"/>
    <property type="match status" value="2"/>
</dbReference>
<proteinExistence type="predicted"/>
<dbReference type="EMBL" id="JACHFW010000006">
    <property type="protein sequence ID" value="MBB5264792.1"/>
    <property type="molecule type" value="Genomic_DNA"/>
</dbReference>
<accession>A0A7W8HBS1</accession>
<feature type="region of interest" description="Disordered" evidence="1">
    <location>
        <begin position="30"/>
        <end position="77"/>
    </location>
</feature>
<name>A0A7W8HBS1_9FIRM</name>
<dbReference type="RefSeq" id="WP_183773734.1">
    <property type="nucleotide sequence ID" value="NZ_JACHFW010000006.1"/>
</dbReference>
<sequence length="469" mass="52733">MKGHIVYGMMAAAMLAVSVPAYGAQLPAENGAQTESAAETETIVETETSAEKETTVETETSSRTETDEASGDTAEENKEVRDFVRRLYELVLGRPAEADGLDAWTDRLVSGAEQGAKVAQGFFDSEEFKARNVSDTEYLQILYRTCLNREADDQGLSEWQAVLDSGLSRLFVFRGFVESDEFTKICQSYGIQRGNAQLTAPMDQNEDVTKFVARCYRLCLGREADADGLNAWCSQLLSGANTAKEAAYGFVFSNEFINSNLSDEDFVKIMYQLFLNRTWDEEGLNEWADVLKEYSRRHVFNGFADSPEFEQLCQSYGLTARTAAEKELQGYVNQVLAQVTDDSMTKMEKFRACYDWVLDNCSYRAVFGDVGEGYTFEQWYAVNMFKEHRGNCYSYASTVYAFAQALDFTDAVMVKGYFQGVTGRLNNTWSPHAWVEIGGLKYDAQQEDEQGWDCFGNPNSPVPYSYTAR</sequence>
<dbReference type="SUPFAM" id="SSF54001">
    <property type="entry name" value="Cysteine proteinases"/>
    <property type="match status" value="1"/>
</dbReference>